<feature type="coiled-coil region" evidence="1">
    <location>
        <begin position="243"/>
        <end position="350"/>
    </location>
</feature>
<organism evidence="3 4">
    <name type="scientific">Polyplosphaeria fusca</name>
    <dbReference type="NCBI Taxonomy" id="682080"/>
    <lineage>
        <taxon>Eukaryota</taxon>
        <taxon>Fungi</taxon>
        <taxon>Dikarya</taxon>
        <taxon>Ascomycota</taxon>
        <taxon>Pezizomycotina</taxon>
        <taxon>Dothideomycetes</taxon>
        <taxon>Pleosporomycetidae</taxon>
        <taxon>Pleosporales</taxon>
        <taxon>Tetraplosphaeriaceae</taxon>
        <taxon>Polyplosphaeria</taxon>
    </lineage>
</organism>
<dbReference type="AlphaFoldDB" id="A0A9P4QLF3"/>
<dbReference type="GO" id="GO:0005525">
    <property type="term" value="F:GTP binding"/>
    <property type="evidence" value="ECO:0007669"/>
    <property type="project" value="InterPro"/>
</dbReference>
<evidence type="ECO:0000259" key="2">
    <source>
        <dbReference type="Pfam" id="PF01926"/>
    </source>
</evidence>
<gene>
    <name evidence="3" type="ORF">EJ04DRAFT_538290</name>
</gene>
<accession>A0A9P4QLF3</accession>
<dbReference type="InterPro" id="IPR027417">
    <property type="entry name" value="P-loop_NTPase"/>
</dbReference>
<reference evidence="3" key="1">
    <citation type="journal article" date="2020" name="Stud. Mycol.">
        <title>101 Dothideomycetes genomes: a test case for predicting lifestyles and emergence of pathogens.</title>
        <authorList>
            <person name="Haridas S."/>
            <person name="Albert R."/>
            <person name="Binder M."/>
            <person name="Bloem J."/>
            <person name="Labutti K."/>
            <person name="Salamov A."/>
            <person name="Andreopoulos B."/>
            <person name="Baker S."/>
            <person name="Barry K."/>
            <person name="Bills G."/>
            <person name="Bluhm B."/>
            <person name="Cannon C."/>
            <person name="Castanera R."/>
            <person name="Culley D."/>
            <person name="Daum C."/>
            <person name="Ezra D."/>
            <person name="Gonzalez J."/>
            <person name="Henrissat B."/>
            <person name="Kuo A."/>
            <person name="Liang C."/>
            <person name="Lipzen A."/>
            <person name="Lutzoni F."/>
            <person name="Magnuson J."/>
            <person name="Mondo S."/>
            <person name="Nolan M."/>
            <person name="Ohm R."/>
            <person name="Pangilinan J."/>
            <person name="Park H.-J."/>
            <person name="Ramirez L."/>
            <person name="Alfaro M."/>
            <person name="Sun H."/>
            <person name="Tritt A."/>
            <person name="Yoshinaga Y."/>
            <person name="Zwiers L.-H."/>
            <person name="Turgeon B."/>
            <person name="Goodwin S."/>
            <person name="Spatafora J."/>
            <person name="Crous P."/>
            <person name="Grigoriev I."/>
        </authorList>
    </citation>
    <scope>NUCLEOTIDE SEQUENCE</scope>
    <source>
        <strain evidence="3">CBS 125425</strain>
    </source>
</reference>
<dbReference type="CDD" id="cd00882">
    <property type="entry name" value="Ras_like_GTPase"/>
    <property type="match status" value="1"/>
</dbReference>
<dbReference type="OrthoDB" id="8954335at2759"/>
<proteinExistence type="predicted"/>
<comment type="caution">
    <text evidence="3">The sequence shown here is derived from an EMBL/GenBank/DDBJ whole genome shotgun (WGS) entry which is preliminary data.</text>
</comment>
<dbReference type="InterPro" id="IPR006073">
    <property type="entry name" value="GTP-bd"/>
</dbReference>
<keyword evidence="1" id="KW-0175">Coiled coil</keyword>
<dbReference type="Gene3D" id="3.40.50.300">
    <property type="entry name" value="P-loop containing nucleotide triphosphate hydrolases"/>
    <property type="match status" value="1"/>
</dbReference>
<protein>
    <recommendedName>
        <fullName evidence="2">G domain-containing protein</fullName>
    </recommendedName>
</protein>
<evidence type="ECO:0000256" key="1">
    <source>
        <dbReference type="SAM" id="Coils"/>
    </source>
</evidence>
<sequence>MTIDPPSRGLGGTANGTVPILEPPQLGPDDLVIAVMGVTGCGKTTFVNHFSDYPLMIGHGLDSCTQIVQVVPCTLASGSKIYLVDTPGFDDQLRSDSEILRELALWLNSAHKLKIKLTGIVYLHRILDVRIGGTGARNIRMFKKLCGQESLGSVVLATTMWDFLPDPTKGHEREAELKREKLLWKPMIDLGSEMMRQDNGRLSAMKIIEYLMNRSKPVVLEIQREMVDQKMQLGQTAAGAEVTSEAEKAKQYYDKKIAELEDQLKDALLKQDHDRKEELEDAKLEWQERLQRGEENLKDVQSKLRADSDQLYEEMKNRYEKEMEAMTKMMQEKEQAVFEAQTQVNQMKETHGQELKIQELQLKMKWKEQYYKMLYGPTKCIVM</sequence>
<dbReference type="Pfam" id="PF01926">
    <property type="entry name" value="MMR_HSR1"/>
    <property type="match status" value="1"/>
</dbReference>
<evidence type="ECO:0000313" key="4">
    <source>
        <dbReference type="Proteomes" id="UP000799444"/>
    </source>
</evidence>
<feature type="domain" description="G" evidence="2">
    <location>
        <begin position="33"/>
        <end position="90"/>
    </location>
</feature>
<keyword evidence="4" id="KW-1185">Reference proteome</keyword>
<evidence type="ECO:0000313" key="3">
    <source>
        <dbReference type="EMBL" id="KAF2728664.1"/>
    </source>
</evidence>
<dbReference type="Proteomes" id="UP000799444">
    <property type="component" value="Unassembled WGS sequence"/>
</dbReference>
<dbReference type="SUPFAM" id="SSF52540">
    <property type="entry name" value="P-loop containing nucleoside triphosphate hydrolases"/>
    <property type="match status" value="1"/>
</dbReference>
<name>A0A9P4QLF3_9PLEO</name>
<dbReference type="EMBL" id="ML996271">
    <property type="protein sequence ID" value="KAF2728664.1"/>
    <property type="molecule type" value="Genomic_DNA"/>
</dbReference>